<protein>
    <submittedName>
        <fullName evidence="1">Uncharacterized protein</fullName>
    </submittedName>
</protein>
<dbReference type="EMBL" id="CADIJZ010000007">
    <property type="protein sequence ID" value="CAB3677172.1"/>
    <property type="molecule type" value="Genomic_DNA"/>
</dbReference>
<reference evidence="1 2" key="1">
    <citation type="submission" date="2020-04" db="EMBL/GenBank/DDBJ databases">
        <authorList>
            <person name="De Canck E."/>
        </authorList>
    </citation>
    <scope>NUCLEOTIDE SEQUENCE [LARGE SCALE GENOMIC DNA]</scope>
    <source>
        <strain evidence="1 2">LMG 27174</strain>
    </source>
</reference>
<organism evidence="1 2">
    <name type="scientific">Paraburkholderia rhynchosiae</name>
    <dbReference type="NCBI Taxonomy" id="487049"/>
    <lineage>
        <taxon>Bacteria</taxon>
        <taxon>Pseudomonadati</taxon>
        <taxon>Pseudomonadota</taxon>
        <taxon>Betaproteobacteria</taxon>
        <taxon>Burkholderiales</taxon>
        <taxon>Burkholderiaceae</taxon>
        <taxon>Paraburkholderia</taxon>
    </lineage>
</organism>
<accession>A0A6J5ASE1</accession>
<sequence>MTRQEDPFNWNIDAFTYASDAGRFDTGTPSALPFIASQPGMT</sequence>
<proteinExistence type="predicted"/>
<gene>
    <name evidence="1" type="ORF">LMG27174_02453</name>
</gene>
<name>A0A6J5ASE1_9BURK</name>
<dbReference type="Proteomes" id="UP000494205">
    <property type="component" value="Unassembled WGS sequence"/>
</dbReference>
<evidence type="ECO:0000313" key="1">
    <source>
        <dbReference type="EMBL" id="CAB3677172.1"/>
    </source>
</evidence>
<dbReference type="AlphaFoldDB" id="A0A6J5ASE1"/>
<dbReference type="RefSeq" id="WP_279635053.1">
    <property type="nucleotide sequence ID" value="NZ_CADIJZ010000007.1"/>
</dbReference>
<evidence type="ECO:0000313" key="2">
    <source>
        <dbReference type="Proteomes" id="UP000494205"/>
    </source>
</evidence>